<evidence type="ECO:0000256" key="6">
    <source>
        <dbReference type="PROSITE-ProRule" id="PRU00104"/>
    </source>
</evidence>
<dbReference type="Proteomes" id="UP000654075">
    <property type="component" value="Unassembled WGS sequence"/>
</dbReference>
<dbReference type="GO" id="GO:0061630">
    <property type="term" value="F:ubiquitin protein ligase activity"/>
    <property type="evidence" value="ECO:0007669"/>
    <property type="project" value="UniProtKB-EC"/>
</dbReference>
<dbReference type="Pfam" id="PF00632">
    <property type="entry name" value="HECT"/>
    <property type="match status" value="1"/>
</dbReference>
<protein>
    <recommendedName>
        <fullName evidence="3">HECT-type E3 ubiquitin transferase</fullName>
        <ecNumber evidence="3">2.3.2.26</ecNumber>
    </recommendedName>
</protein>
<sequence>MKVVDLKPNGRNLPVTNDNKHEYIQLMSEHKMTNSVRQQIDHFLKGLHEMVPPSLLALFDDKELELLISGLPEIDIEDLKANTEYHNYTSATEQVQWFWKVLTEFSQEQRAWFLQFATGTSRVPVEGFKGLVGMRGPQKFSLHRAFGADRLPSAHTCFNQLDLPEYPSEEVLREKLLQAVSEGHSGFGFA</sequence>
<evidence type="ECO:0000256" key="3">
    <source>
        <dbReference type="ARBA" id="ARBA00012485"/>
    </source>
</evidence>
<evidence type="ECO:0000259" key="7">
    <source>
        <dbReference type="PROSITE" id="PS50237"/>
    </source>
</evidence>
<comment type="catalytic activity">
    <reaction evidence="1">
        <text>S-ubiquitinyl-[E2 ubiquitin-conjugating enzyme]-L-cysteine + [acceptor protein]-L-lysine = [E2 ubiquitin-conjugating enzyme]-L-cysteine + N(6)-ubiquitinyl-[acceptor protein]-L-lysine.</text>
        <dbReference type="EC" id="2.3.2.26"/>
    </reaction>
</comment>
<dbReference type="PROSITE" id="PS50237">
    <property type="entry name" value="HECT"/>
    <property type="match status" value="1"/>
</dbReference>
<comment type="caution">
    <text evidence="8">The sequence shown here is derived from an EMBL/GenBank/DDBJ whole genome shotgun (WGS) entry which is preliminary data.</text>
</comment>
<dbReference type="OMA" id="WEANSIY"/>
<gene>
    <name evidence="8" type="ORF">PGLA1383_LOCUS52740</name>
</gene>
<evidence type="ECO:0000256" key="1">
    <source>
        <dbReference type="ARBA" id="ARBA00000885"/>
    </source>
</evidence>
<dbReference type="GO" id="GO:0005737">
    <property type="term" value="C:cytoplasm"/>
    <property type="evidence" value="ECO:0007669"/>
    <property type="project" value="TreeGrafter"/>
</dbReference>
<evidence type="ECO:0000313" key="8">
    <source>
        <dbReference type="EMBL" id="CAE8637373.1"/>
    </source>
</evidence>
<evidence type="ECO:0000256" key="4">
    <source>
        <dbReference type="ARBA" id="ARBA00022679"/>
    </source>
</evidence>
<dbReference type="Gene3D" id="3.30.2410.10">
    <property type="entry name" value="Hect, E3 ligase catalytic domain"/>
    <property type="match status" value="1"/>
</dbReference>
<dbReference type="AlphaFoldDB" id="A0A813HIF1"/>
<feature type="active site" description="Glycyl thioester intermediate" evidence="6">
    <location>
        <position position="157"/>
    </location>
</feature>
<dbReference type="PANTHER" id="PTHR11254:SF67">
    <property type="entry name" value="E3 UBIQUITIN-PROTEIN LIGASE HUWE1"/>
    <property type="match status" value="1"/>
</dbReference>
<proteinExistence type="predicted"/>
<evidence type="ECO:0000256" key="2">
    <source>
        <dbReference type="ARBA" id="ARBA00004906"/>
    </source>
</evidence>
<comment type="pathway">
    <text evidence="2">Protein modification; protein ubiquitination.</text>
</comment>
<evidence type="ECO:0000313" key="9">
    <source>
        <dbReference type="Proteomes" id="UP000654075"/>
    </source>
</evidence>
<dbReference type="SUPFAM" id="SSF56204">
    <property type="entry name" value="Hect, E3 ligase catalytic domain"/>
    <property type="match status" value="1"/>
</dbReference>
<dbReference type="InterPro" id="IPR050409">
    <property type="entry name" value="E3_ubiq-protein_ligase"/>
</dbReference>
<dbReference type="Gene3D" id="3.30.2160.10">
    <property type="entry name" value="Hect, E3 ligase catalytic domain"/>
    <property type="match status" value="1"/>
</dbReference>
<feature type="domain" description="HECT" evidence="7">
    <location>
        <begin position="1"/>
        <end position="190"/>
    </location>
</feature>
<dbReference type="InterPro" id="IPR000569">
    <property type="entry name" value="HECT_dom"/>
</dbReference>
<dbReference type="Gene3D" id="3.90.1750.10">
    <property type="entry name" value="Hect, E3 ligase catalytic domains"/>
    <property type="match status" value="1"/>
</dbReference>
<keyword evidence="5 6" id="KW-0833">Ubl conjugation pathway</keyword>
<name>A0A813HIF1_POLGL</name>
<organism evidence="8 9">
    <name type="scientific">Polarella glacialis</name>
    <name type="common">Dinoflagellate</name>
    <dbReference type="NCBI Taxonomy" id="89957"/>
    <lineage>
        <taxon>Eukaryota</taxon>
        <taxon>Sar</taxon>
        <taxon>Alveolata</taxon>
        <taxon>Dinophyceae</taxon>
        <taxon>Suessiales</taxon>
        <taxon>Suessiaceae</taxon>
        <taxon>Polarella</taxon>
    </lineage>
</organism>
<dbReference type="EMBL" id="CAJNNV010031688">
    <property type="protein sequence ID" value="CAE8637373.1"/>
    <property type="molecule type" value="Genomic_DNA"/>
</dbReference>
<dbReference type="FunFam" id="3.30.2410.10:FF:000009">
    <property type="entry name" value="Probable E3 ubiquitin-protein ligase HECTD2"/>
    <property type="match status" value="1"/>
</dbReference>
<accession>A0A813HIF1</accession>
<dbReference type="EC" id="2.3.2.26" evidence="3"/>
<dbReference type="SMART" id="SM00119">
    <property type="entry name" value="HECTc"/>
    <property type="match status" value="1"/>
</dbReference>
<dbReference type="PANTHER" id="PTHR11254">
    <property type="entry name" value="HECT DOMAIN UBIQUITIN-PROTEIN LIGASE"/>
    <property type="match status" value="1"/>
</dbReference>
<evidence type="ECO:0000256" key="5">
    <source>
        <dbReference type="ARBA" id="ARBA00022786"/>
    </source>
</evidence>
<keyword evidence="4" id="KW-0808">Transferase</keyword>
<keyword evidence="9" id="KW-1185">Reference proteome</keyword>
<dbReference type="InterPro" id="IPR035983">
    <property type="entry name" value="Hect_E3_ubiquitin_ligase"/>
</dbReference>
<dbReference type="GO" id="GO:0006511">
    <property type="term" value="P:ubiquitin-dependent protein catabolic process"/>
    <property type="evidence" value="ECO:0007669"/>
    <property type="project" value="TreeGrafter"/>
</dbReference>
<dbReference type="OrthoDB" id="311983at2759"/>
<dbReference type="GO" id="GO:0000209">
    <property type="term" value="P:protein polyubiquitination"/>
    <property type="evidence" value="ECO:0007669"/>
    <property type="project" value="TreeGrafter"/>
</dbReference>
<reference evidence="8" key="1">
    <citation type="submission" date="2021-02" db="EMBL/GenBank/DDBJ databases">
        <authorList>
            <person name="Dougan E. K."/>
            <person name="Rhodes N."/>
            <person name="Thang M."/>
            <person name="Chan C."/>
        </authorList>
    </citation>
    <scope>NUCLEOTIDE SEQUENCE</scope>
</reference>